<dbReference type="PANTHER" id="PTHR10159:SF533">
    <property type="entry name" value="TYROSINE-PROTEIN PHOSPHATASE VHP-1"/>
    <property type="match status" value="1"/>
</dbReference>
<dbReference type="InterPro" id="IPR000340">
    <property type="entry name" value="Dual-sp_phosphatase_cat-dom"/>
</dbReference>
<dbReference type="InterPro" id="IPR029021">
    <property type="entry name" value="Prot-tyrosine_phosphatase-like"/>
</dbReference>
<dbReference type="AlphaFoldDB" id="S4RYJ8"/>
<evidence type="ECO:0000256" key="4">
    <source>
        <dbReference type="ARBA" id="ARBA00022912"/>
    </source>
</evidence>
<reference evidence="8" key="1">
    <citation type="submission" date="2025-08" db="UniProtKB">
        <authorList>
            <consortium name="Ensembl"/>
        </authorList>
    </citation>
    <scope>IDENTIFICATION</scope>
</reference>
<feature type="domain" description="Tyrosine specific protein phosphatases" evidence="7">
    <location>
        <begin position="110"/>
        <end position="164"/>
    </location>
</feature>
<dbReference type="GO" id="GO:0017017">
    <property type="term" value="F:MAP kinase tyrosine/serine/threonine phosphatase activity"/>
    <property type="evidence" value="ECO:0007669"/>
    <property type="project" value="InterPro"/>
</dbReference>
<evidence type="ECO:0000256" key="1">
    <source>
        <dbReference type="ARBA" id="ARBA00008601"/>
    </source>
</evidence>
<dbReference type="Ensembl" id="ENSPMAT00000010335.1">
    <property type="protein sequence ID" value="ENSPMAP00000010289.1"/>
    <property type="gene ID" value="ENSPMAG00000009361.1"/>
</dbReference>
<dbReference type="EC" id="3.1.3.48" evidence="2"/>
<dbReference type="InterPro" id="IPR000387">
    <property type="entry name" value="Tyr_Pase_dom"/>
</dbReference>
<dbReference type="InterPro" id="IPR020422">
    <property type="entry name" value="TYR_PHOSPHATASE_DUAL_dom"/>
</dbReference>
<sequence length="510" mass="53056">LAGGFSLLPPCCPGLCEGRPGGGGMLPGSISQPCLPAADPGPTCILPHLYLGSQADVLDKGLMSHNGITHVLNASNTCPRPDFVPESCFLRVPVNDSYCEKILPWLDRSVDFIEQVKVSDARVLVHCLAGISRSATVAIAYVMKSLGLGSDEAYRFVKEKRPSISPNFNFLGQLLEYEKLLRAQKGIPPAPKKPNSEAPVQEPSTEPASERTRPAASPVAEGSLATQSLQQCISRLRLSPERHGHHDCNRLKRSLSLNLRPSDGSRAAARSRGAACSVRSPTHTEESSKVCRLEAAAPARPSAAAAPSATAAKTMLAMAGPKADGGGEDGGVDPLGSPGEKLKAQLWLNLSGSTQTTVGEKFWSRRSDFAQPQPPASTPVPAFGATWYFPDAAPLSGGEGGGGGGGGGGGAGSGGVGGICGTHADVRLRVGARPRAGDGSGGESLAAVEGPRRSWHEELGSAAEKAAFKRRSCQLEFEEGLAAESRSRENIAAIAKRSSFSGSMEIIEVS</sequence>
<dbReference type="SMART" id="SM00195">
    <property type="entry name" value="DSPc"/>
    <property type="match status" value="1"/>
</dbReference>
<dbReference type="SUPFAM" id="SSF52799">
    <property type="entry name" value="(Phosphotyrosine protein) phosphatases II"/>
    <property type="match status" value="1"/>
</dbReference>
<accession>S4RYJ8</accession>
<keyword evidence="3" id="KW-0378">Hydrolase</keyword>
<dbReference type="GO" id="GO:0033550">
    <property type="term" value="F:MAP kinase tyrosine phosphatase activity"/>
    <property type="evidence" value="ECO:0007669"/>
    <property type="project" value="TreeGrafter"/>
</dbReference>
<dbReference type="Gene3D" id="3.90.190.10">
    <property type="entry name" value="Protein tyrosine phosphatase superfamily"/>
    <property type="match status" value="1"/>
</dbReference>
<keyword evidence="4" id="KW-0904">Protein phosphatase</keyword>
<dbReference type="FunFam" id="3.90.190.10:FF:000044">
    <property type="entry name" value="Dual specificity protein phosphatase 8"/>
    <property type="match status" value="1"/>
</dbReference>
<feature type="compositionally biased region" description="Low complexity" evidence="5">
    <location>
        <begin position="259"/>
        <end position="280"/>
    </location>
</feature>
<feature type="region of interest" description="Disordered" evidence="5">
    <location>
        <begin position="259"/>
        <end position="283"/>
    </location>
</feature>
<evidence type="ECO:0000256" key="3">
    <source>
        <dbReference type="ARBA" id="ARBA00022801"/>
    </source>
</evidence>
<dbReference type="PRINTS" id="PR01764">
    <property type="entry name" value="MAPKPHPHTASE"/>
</dbReference>
<evidence type="ECO:0000256" key="5">
    <source>
        <dbReference type="SAM" id="MobiDB-lite"/>
    </source>
</evidence>
<feature type="region of interest" description="Disordered" evidence="5">
    <location>
        <begin position="186"/>
        <end position="226"/>
    </location>
</feature>
<dbReference type="GO" id="GO:0005737">
    <property type="term" value="C:cytoplasm"/>
    <property type="evidence" value="ECO:0007669"/>
    <property type="project" value="TreeGrafter"/>
</dbReference>
<dbReference type="Pfam" id="PF00782">
    <property type="entry name" value="DSPc"/>
    <property type="match status" value="1"/>
</dbReference>
<name>S4RYJ8_PETMA</name>
<dbReference type="InterPro" id="IPR008343">
    <property type="entry name" value="MKP"/>
</dbReference>
<dbReference type="HOGENOM" id="CLU_027074_16_0_1"/>
<dbReference type="GeneTree" id="ENSGT00940000157164"/>
<evidence type="ECO:0000313" key="8">
    <source>
        <dbReference type="Ensembl" id="ENSPMAP00000010289.1"/>
    </source>
</evidence>
<evidence type="ECO:0000259" key="6">
    <source>
        <dbReference type="PROSITE" id="PS50054"/>
    </source>
</evidence>
<dbReference type="PROSITE" id="PS00383">
    <property type="entry name" value="TYR_PHOSPHATASE_1"/>
    <property type="match status" value="1"/>
</dbReference>
<dbReference type="InterPro" id="IPR016130">
    <property type="entry name" value="Tyr_Pase_AS"/>
</dbReference>
<protein>
    <recommendedName>
        <fullName evidence="2">protein-tyrosine-phosphatase</fullName>
        <ecNumber evidence="2">3.1.3.48</ecNumber>
    </recommendedName>
</protein>
<evidence type="ECO:0000256" key="2">
    <source>
        <dbReference type="ARBA" id="ARBA00013064"/>
    </source>
</evidence>
<feature type="region of interest" description="Disordered" evidence="5">
    <location>
        <begin position="432"/>
        <end position="453"/>
    </location>
</feature>
<feature type="domain" description="Tyrosine-protein phosphatase" evidence="6">
    <location>
        <begin position="41"/>
        <end position="183"/>
    </location>
</feature>
<evidence type="ECO:0000259" key="7">
    <source>
        <dbReference type="PROSITE" id="PS50056"/>
    </source>
</evidence>
<organism evidence="8">
    <name type="scientific">Petromyzon marinus</name>
    <name type="common">Sea lamprey</name>
    <dbReference type="NCBI Taxonomy" id="7757"/>
    <lineage>
        <taxon>Eukaryota</taxon>
        <taxon>Metazoa</taxon>
        <taxon>Chordata</taxon>
        <taxon>Craniata</taxon>
        <taxon>Vertebrata</taxon>
        <taxon>Cyclostomata</taxon>
        <taxon>Hyperoartia</taxon>
        <taxon>Petromyzontiformes</taxon>
        <taxon>Petromyzontidae</taxon>
        <taxon>Petromyzon</taxon>
    </lineage>
</organism>
<dbReference type="GO" id="GO:0008330">
    <property type="term" value="F:protein tyrosine/threonine phosphatase activity"/>
    <property type="evidence" value="ECO:0007669"/>
    <property type="project" value="TreeGrafter"/>
</dbReference>
<dbReference type="PROSITE" id="PS50056">
    <property type="entry name" value="TYR_PHOSPHATASE_2"/>
    <property type="match status" value="1"/>
</dbReference>
<dbReference type="PANTHER" id="PTHR10159">
    <property type="entry name" value="DUAL SPECIFICITY PROTEIN PHOSPHATASE"/>
    <property type="match status" value="1"/>
</dbReference>
<proteinExistence type="inferred from homology"/>
<dbReference type="PROSITE" id="PS50054">
    <property type="entry name" value="TYR_PHOSPHATASE_DUAL"/>
    <property type="match status" value="1"/>
</dbReference>
<reference evidence="8" key="2">
    <citation type="submission" date="2025-09" db="UniProtKB">
        <authorList>
            <consortium name="Ensembl"/>
        </authorList>
    </citation>
    <scope>IDENTIFICATION</scope>
</reference>
<dbReference type="GO" id="GO:0043409">
    <property type="term" value="P:negative regulation of MAPK cascade"/>
    <property type="evidence" value="ECO:0007669"/>
    <property type="project" value="TreeGrafter"/>
</dbReference>
<dbReference type="STRING" id="7757.ENSPMAP00000010289"/>
<dbReference type="OMA" id="WHEELSS"/>
<dbReference type="CDD" id="cd14568">
    <property type="entry name" value="DSP_MKP_classIII"/>
    <property type="match status" value="1"/>
</dbReference>
<comment type="similarity">
    <text evidence="1">Belongs to the protein-tyrosine phosphatase family. Non-receptor class dual specificity subfamily.</text>
</comment>